<comment type="cofactor">
    <cofactor evidence="1">
        <name>Mg(2+)</name>
        <dbReference type="ChEBI" id="CHEBI:18420"/>
    </cofactor>
</comment>
<evidence type="ECO:0000256" key="4">
    <source>
        <dbReference type="ARBA" id="ARBA00022723"/>
    </source>
</evidence>
<evidence type="ECO:0000256" key="6">
    <source>
        <dbReference type="RuleBase" id="RU004466"/>
    </source>
</evidence>
<sequence length="402" mass="43976">MLDLITTGNHEAVRSEVDHAIARLMEHGMHRATRHGAEVRELWALAADHLRGGKLVRPLLLVEVFDGLRAAAEAATPEGSGDDAPVAERSEVLRLAAAIEVLHYAFLLHDDVIDNDLTRRGRPNLVGALLDGDDLAPAPAVPDQQGSVVTSRGTDSEDDHRVAQDPARARRAHWARSSAVLVGDQMLALAHQIFARVDLPRPAHRELMEVLEDAVVDSAVGEFLDVSLSDGVIEPAEDVIDEMTRTKTATYTLELPLRMASVLAGAPAEVQRALAEAGRHLGIAFQLQDDALSAFGSALDHGKDPWSDLREGKQTAITEYARRTEAWPRIAAALEQDSTVEERGERVRTLLLDCGAREHQQMLIDREVESARDVLEDCGHRVPGPVARVLRALIDELENRSR</sequence>
<dbReference type="EMBL" id="QFKX01000002">
    <property type="protein sequence ID" value="PWH06335.1"/>
    <property type="molecule type" value="Genomic_DNA"/>
</dbReference>
<dbReference type="AlphaFoldDB" id="A0A2U2RKJ9"/>
<dbReference type="Proteomes" id="UP000245590">
    <property type="component" value="Unassembled WGS sequence"/>
</dbReference>
<dbReference type="Gene3D" id="1.10.600.10">
    <property type="entry name" value="Farnesyl Diphosphate Synthase"/>
    <property type="match status" value="1"/>
</dbReference>
<evidence type="ECO:0000256" key="3">
    <source>
        <dbReference type="ARBA" id="ARBA00022679"/>
    </source>
</evidence>
<accession>A0A2U2RKJ9</accession>
<dbReference type="SUPFAM" id="SSF48576">
    <property type="entry name" value="Terpenoid synthases"/>
    <property type="match status" value="1"/>
</dbReference>
<dbReference type="OrthoDB" id="4497239at2"/>
<feature type="region of interest" description="Disordered" evidence="7">
    <location>
        <begin position="139"/>
        <end position="167"/>
    </location>
</feature>
<gene>
    <name evidence="8" type="ORF">DEO23_04960</name>
</gene>
<proteinExistence type="inferred from homology"/>
<dbReference type="PROSITE" id="PS00723">
    <property type="entry name" value="POLYPRENYL_SYNTHASE_1"/>
    <property type="match status" value="1"/>
</dbReference>
<dbReference type="GO" id="GO:0046872">
    <property type="term" value="F:metal ion binding"/>
    <property type="evidence" value="ECO:0007669"/>
    <property type="project" value="UniProtKB-KW"/>
</dbReference>
<comment type="similarity">
    <text evidence="2 6">Belongs to the FPP/GGPP synthase family.</text>
</comment>
<dbReference type="PANTHER" id="PTHR12001:SF85">
    <property type="entry name" value="SHORT CHAIN ISOPRENYL DIPHOSPHATE SYNTHASE"/>
    <property type="match status" value="1"/>
</dbReference>
<dbReference type="PANTHER" id="PTHR12001">
    <property type="entry name" value="GERANYLGERANYL PYROPHOSPHATE SYNTHASE"/>
    <property type="match status" value="1"/>
</dbReference>
<evidence type="ECO:0000313" key="9">
    <source>
        <dbReference type="Proteomes" id="UP000245590"/>
    </source>
</evidence>
<comment type="caution">
    <text evidence="8">The sequence shown here is derived from an EMBL/GenBank/DDBJ whole genome shotgun (WGS) entry which is preliminary data.</text>
</comment>
<keyword evidence="4" id="KW-0479">Metal-binding</keyword>
<dbReference type="Pfam" id="PF00348">
    <property type="entry name" value="polyprenyl_synt"/>
    <property type="match status" value="2"/>
</dbReference>
<protein>
    <submittedName>
        <fullName evidence="8">Geranylgeranyl pyrophosphate synthase</fullName>
    </submittedName>
</protein>
<evidence type="ECO:0000256" key="1">
    <source>
        <dbReference type="ARBA" id="ARBA00001946"/>
    </source>
</evidence>
<keyword evidence="5" id="KW-0460">Magnesium</keyword>
<name>A0A2U2RKJ9_9MICO</name>
<dbReference type="InterPro" id="IPR033749">
    <property type="entry name" value="Polyprenyl_synt_CS"/>
</dbReference>
<evidence type="ECO:0000256" key="5">
    <source>
        <dbReference type="ARBA" id="ARBA00022842"/>
    </source>
</evidence>
<keyword evidence="9" id="KW-1185">Reference proteome</keyword>
<feature type="compositionally biased region" description="Polar residues" evidence="7">
    <location>
        <begin position="144"/>
        <end position="153"/>
    </location>
</feature>
<evidence type="ECO:0000256" key="7">
    <source>
        <dbReference type="SAM" id="MobiDB-lite"/>
    </source>
</evidence>
<evidence type="ECO:0000313" key="8">
    <source>
        <dbReference type="EMBL" id="PWH06335.1"/>
    </source>
</evidence>
<keyword evidence="3 6" id="KW-0808">Transferase</keyword>
<dbReference type="RefSeq" id="WP_109274928.1">
    <property type="nucleotide sequence ID" value="NZ_QFKX01000002.1"/>
</dbReference>
<reference evidence="8 9" key="1">
    <citation type="submission" date="2018-05" db="EMBL/GenBank/DDBJ databases">
        <title>Brachybacterium sp. M1HQ-2T, whole genome shotgun sequence.</title>
        <authorList>
            <person name="Tuo L."/>
        </authorList>
    </citation>
    <scope>NUCLEOTIDE SEQUENCE [LARGE SCALE GENOMIC DNA]</scope>
    <source>
        <strain evidence="8 9">M1HQ-2</strain>
    </source>
</reference>
<feature type="compositionally biased region" description="Basic and acidic residues" evidence="7">
    <location>
        <begin position="154"/>
        <end position="163"/>
    </location>
</feature>
<dbReference type="InterPro" id="IPR000092">
    <property type="entry name" value="Polyprenyl_synt"/>
</dbReference>
<dbReference type="GO" id="GO:0008299">
    <property type="term" value="P:isoprenoid biosynthetic process"/>
    <property type="evidence" value="ECO:0007669"/>
    <property type="project" value="InterPro"/>
</dbReference>
<evidence type="ECO:0000256" key="2">
    <source>
        <dbReference type="ARBA" id="ARBA00006706"/>
    </source>
</evidence>
<dbReference type="SFLD" id="SFLDS00005">
    <property type="entry name" value="Isoprenoid_Synthase_Type_I"/>
    <property type="match status" value="1"/>
</dbReference>
<dbReference type="GO" id="GO:0004659">
    <property type="term" value="F:prenyltransferase activity"/>
    <property type="evidence" value="ECO:0007669"/>
    <property type="project" value="InterPro"/>
</dbReference>
<dbReference type="InterPro" id="IPR008949">
    <property type="entry name" value="Isoprenoid_synthase_dom_sf"/>
</dbReference>
<organism evidence="8 9">
    <name type="scientific">Brachybacterium endophyticum</name>
    <dbReference type="NCBI Taxonomy" id="2182385"/>
    <lineage>
        <taxon>Bacteria</taxon>
        <taxon>Bacillati</taxon>
        <taxon>Actinomycetota</taxon>
        <taxon>Actinomycetes</taxon>
        <taxon>Micrococcales</taxon>
        <taxon>Dermabacteraceae</taxon>
        <taxon>Brachybacterium</taxon>
    </lineage>
</organism>